<dbReference type="SUPFAM" id="SSF53756">
    <property type="entry name" value="UDP-Glycosyltransferase/glycogen phosphorylase"/>
    <property type="match status" value="1"/>
</dbReference>
<dbReference type="Gene3D" id="3.40.50.2000">
    <property type="entry name" value="Glycogen Phosphorylase B"/>
    <property type="match status" value="1"/>
</dbReference>
<dbReference type="EMBL" id="DRNB01000228">
    <property type="protein sequence ID" value="HHJ64505.1"/>
    <property type="molecule type" value="Genomic_DNA"/>
</dbReference>
<feature type="domain" description="Spore protein YkvP/CgeB glycosyl transferase-like" evidence="1">
    <location>
        <begin position="247"/>
        <end position="382"/>
    </location>
</feature>
<accession>A0A7C5L5G5</accession>
<gene>
    <name evidence="2" type="ORF">ENJ61_06315</name>
</gene>
<dbReference type="Proteomes" id="UP000885792">
    <property type="component" value="Unassembled WGS sequence"/>
</dbReference>
<reference evidence="2" key="1">
    <citation type="journal article" date="2020" name="mSystems">
        <title>Genome- and Community-Level Interaction Insights into Carbon Utilization and Element Cycling Functions of Hydrothermarchaeota in Hydrothermal Sediment.</title>
        <authorList>
            <person name="Zhou Z."/>
            <person name="Liu Y."/>
            <person name="Xu W."/>
            <person name="Pan J."/>
            <person name="Luo Z.H."/>
            <person name="Li M."/>
        </authorList>
    </citation>
    <scope>NUCLEOTIDE SEQUENCE [LARGE SCALE GENOMIC DNA]</scope>
    <source>
        <strain evidence="2">HyVt-501</strain>
    </source>
</reference>
<dbReference type="InterPro" id="IPR055259">
    <property type="entry name" value="YkvP/CgeB_Glyco_trans-like"/>
</dbReference>
<comment type="caution">
    <text evidence="2">The sequence shown here is derived from an EMBL/GenBank/DDBJ whole genome shotgun (WGS) entry which is preliminary data.</text>
</comment>
<proteinExistence type="predicted"/>
<dbReference type="AlphaFoldDB" id="A0A7C5L5G5"/>
<organism evidence="2">
    <name type="scientific">Aquifex aeolicus</name>
    <dbReference type="NCBI Taxonomy" id="63363"/>
    <lineage>
        <taxon>Bacteria</taxon>
        <taxon>Pseudomonadati</taxon>
        <taxon>Aquificota</taxon>
        <taxon>Aquificia</taxon>
        <taxon>Aquificales</taxon>
        <taxon>Aquificaceae</taxon>
        <taxon>Aquifex</taxon>
    </lineage>
</organism>
<evidence type="ECO:0000259" key="1">
    <source>
        <dbReference type="Pfam" id="PF13524"/>
    </source>
</evidence>
<evidence type="ECO:0000313" key="2">
    <source>
        <dbReference type="EMBL" id="HHJ64505.1"/>
    </source>
</evidence>
<dbReference type="Pfam" id="PF13524">
    <property type="entry name" value="Glyco_trans_1_2"/>
    <property type="match status" value="1"/>
</dbReference>
<sequence length="405" mass="46362">MKLAFFKTGELQGPLKHVNALLDYLRGRGVELRIINLDPQNVQKAVEELQEFKPSFTMDLNGTGIIVGESEGEKKPLYDILGFVHFSLFTEEPLLHFPNIRGLVHRNLVAVVTDIKYADSLRMMGVENISYVTPFLDFSLFPPPSGERDIEVAFLGPVIDPQIVLNAVQKNMPENMFPLFVEVGEFMFRNPEVNVLTALGYILGVFNPQFQEEFNEWRQKDEFAFFRFLNDTAIYATMRKRWYIVNFLEGVNLKILGDYQGDLKEDHEHIPIESYEDLYSIYGRTNLTVMSFPHTVPTGIGFAPLEVSAMGSAGLVDFRGTLSSFLKPGEEILAYTPLDRADIEEKILYYLDNPGEVREVGERAREAVVDRYRVDDRGEFMISMMRDILSQAQREEPAEEKQEQS</sequence>
<name>A0A7C5L5G5_AQUAO</name>
<protein>
    <submittedName>
        <fullName evidence="2">Glycosyltransferase family 1 protein</fullName>
    </submittedName>
</protein>